<reference evidence="1" key="1">
    <citation type="submission" date="2023-03" db="EMBL/GenBank/DDBJ databases">
        <title>Chromosome-level genomes of two armyworms, Mythimna separata and Mythimna loreyi, provide insights into the biosynthesis and reception of sex pheromones.</title>
        <authorList>
            <person name="Zhao H."/>
        </authorList>
    </citation>
    <scope>NUCLEOTIDE SEQUENCE</scope>
    <source>
        <strain evidence="1">BeijingLab</strain>
        <tissue evidence="1">Pupa</tissue>
    </source>
</reference>
<protein>
    <submittedName>
        <fullName evidence="1">Uncharacterized protein</fullName>
    </submittedName>
</protein>
<name>A0AAD7YFY3_MYTSE</name>
<keyword evidence="2" id="KW-1185">Reference proteome</keyword>
<evidence type="ECO:0000313" key="1">
    <source>
        <dbReference type="EMBL" id="KAJ8713504.1"/>
    </source>
</evidence>
<sequence length="141" mass="16867">MWGNSTDHNRAFVAQKKCIRAIYGLQPDQSCRPLFKKHCLLPLPALYIYETCMLVKKNEHLFVKADTIIVRNRRDPYRLVLSNIPRLTKYNKSCVTMCVRLYNKLPSDFKSLNVRSFKKKLYDWLSFNNFYSIKDFIEKKY</sequence>
<gene>
    <name evidence="1" type="ORF">PYW07_013874</name>
</gene>
<dbReference type="AlphaFoldDB" id="A0AAD7YFY3"/>
<accession>A0AAD7YFY3</accession>
<organism evidence="1 2">
    <name type="scientific">Mythimna separata</name>
    <name type="common">Oriental armyworm</name>
    <name type="synonym">Pseudaletia separata</name>
    <dbReference type="NCBI Taxonomy" id="271217"/>
    <lineage>
        <taxon>Eukaryota</taxon>
        <taxon>Metazoa</taxon>
        <taxon>Ecdysozoa</taxon>
        <taxon>Arthropoda</taxon>
        <taxon>Hexapoda</taxon>
        <taxon>Insecta</taxon>
        <taxon>Pterygota</taxon>
        <taxon>Neoptera</taxon>
        <taxon>Endopterygota</taxon>
        <taxon>Lepidoptera</taxon>
        <taxon>Glossata</taxon>
        <taxon>Ditrysia</taxon>
        <taxon>Noctuoidea</taxon>
        <taxon>Noctuidae</taxon>
        <taxon>Noctuinae</taxon>
        <taxon>Hadenini</taxon>
        <taxon>Mythimna</taxon>
    </lineage>
</organism>
<evidence type="ECO:0000313" key="2">
    <source>
        <dbReference type="Proteomes" id="UP001231518"/>
    </source>
</evidence>
<proteinExistence type="predicted"/>
<dbReference type="Proteomes" id="UP001231518">
    <property type="component" value="Chromosome 4"/>
</dbReference>
<comment type="caution">
    <text evidence="1">The sequence shown here is derived from an EMBL/GenBank/DDBJ whole genome shotgun (WGS) entry which is preliminary data.</text>
</comment>
<dbReference type="EMBL" id="JARGEI010000020">
    <property type="protein sequence ID" value="KAJ8713504.1"/>
    <property type="molecule type" value="Genomic_DNA"/>
</dbReference>